<dbReference type="AlphaFoldDB" id="A0A917MHA1"/>
<organism evidence="2 3">
    <name type="scientific">Polaribacter pacificus</name>
    <dbReference type="NCBI Taxonomy" id="1775173"/>
    <lineage>
        <taxon>Bacteria</taxon>
        <taxon>Pseudomonadati</taxon>
        <taxon>Bacteroidota</taxon>
        <taxon>Flavobacteriia</taxon>
        <taxon>Flavobacteriales</taxon>
        <taxon>Flavobacteriaceae</taxon>
    </lineage>
</organism>
<gene>
    <name evidence="2" type="ORF">GCM10011416_22770</name>
</gene>
<feature type="chain" id="PRO_5037963790" description="Conjugative transposon protein TraO" evidence="1">
    <location>
        <begin position="23"/>
        <end position="174"/>
    </location>
</feature>
<keyword evidence="3" id="KW-1185">Reference proteome</keyword>
<protein>
    <recommendedName>
        <fullName evidence="4">Conjugative transposon protein TraO</fullName>
    </recommendedName>
</protein>
<dbReference type="Proteomes" id="UP000633278">
    <property type="component" value="Unassembled WGS sequence"/>
</dbReference>
<keyword evidence="1" id="KW-0732">Signal</keyword>
<dbReference type="EMBL" id="BMJW01000003">
    <property type="protein sequence ID" value="GGH03320.1"/>
    <property type="molecule type" value="Genomic_DNA"/>
</dbReference>
<evidence type="ECO:0000256" key="1">
    <source>
        <dbReference type="SAM" id="SignalP"/>
    </source>
</evidence>
<feature type="signal peptide" evidence="1">
    <location>
        <begin position="1"/>
        <end position="22"/>
    </location>
</feature>
<evidence type="ECO:0000313" key="3">
    <source>
        <dbReference type="Proteomes" id="UP000633278"/>
    </source>
</evidence>
<accession>A0A917MHA1</accession>
<evidence type="ECO:0008006" key="4">
    <source>
        <dbReference type="Google" id="ProtNLM"/>
    </source>
</evidence>
<comment type="caution">
    <text evidence="2">The sequence shown here is derived from an EMBL/GenBank/DDBJ whole genome shotgun (WGS) entry which is preliminary data.</text>
</comment>
<reference evidence="2" key="1">
    <citation type="journal article" date="2014" name="Int. J. Syst. Evol. Microbiol.">
        <title>Complete genome sequence of Corynebacterium casei LMG S-19264T (=DSM 44701T), isolated from a smear-ripened cheese.</title>
        <authorList>
            <consortium name="US DOE Joint Genome Institute (JGI-PGF)"/>
            <person name="Walter F."/>
            <person name="Albersmeier A."/>
            <person name="Kalinowski J."/>
            <person name="Ruckert C."/>
        </authorList>
    </citation>
    <scope>NUCLEOTIDE SEQUENCE</scope>
    <source>
        <strain evidence="2">CGMCC 1.15763</strain>
    </source>
</reference>
<evidence type="ECO:0000313" key="2">
    <source>
        <dbReference type="EMBL" id="GGH03320.1"/>
    </source>
</evidence>
<sequence>MYYRMLLWLVPMVLLFSTHISAQNAISFSAHQDLRLLTIGDNRGNNAGTLDILTRLKYSGKERENGYYFYYLEYENASIKNNYNRLGVGFGYALTHTLNNKKIEFSPTIGIGNIHRKNINSLSLSGSVSLALILNKRLKLSSMLQFVDRSDLKIKVLRFSFFVGLEIRLFSLKS</sequence>
<reference evidence="2" key="2">
    <citation type="submission" date="2020-09" db="EMBL/GenBank/DDBJ databases">
        <authorList>
            <person name="Sun Q."/>
            <person name="Zhou Y."/>
        </authorList>
    </citation>
    <scope>NUCLEOTIDE SEQUENCE</scope>
    <source>
        <strain evidence="2">CGMCC 1.15763</strain>
    </source>
</reference>
<name>A0A917MHA1_9FLAO</name>
<proteinExistence type="predicted"/>